<dbReference type="EMBL" id="BMAV01011264">
    <property type="protein sequence ID" value="GFY57019.1"/>
    <property type="molecule type" value="Genomic_DNA"/>
</dbReference>
<gene>
    <name evidence="1" type="ORF">TNIN_124611</name>
</gene>
<evidence type="ECO:0000313" key="1">
    <source>
        <dbReference type="EMBL" id="GFY57019.1"/>
    </source>
</evidence>
<reference evidence="1" key="1">
    <citation type="submission" date="2020-08" db="EMBL/GenBank/DDBJ databases">
        <title>Multicomponent nature underlies the extraordinary mechanical properties of spider dragline silk.</title>
        <authorList>
            <person name="Kono N."/>
            <person name="Nakamura H."/>
            <person name="Mori M."/>
            <person name="Yoshida Y."/>
            <person name="Ohtoshi R."/>
            <person name="Malay A.D."/>
            <person name="Moran D.A.P."/>
            <person name="Tomita M."/>
            <person name="Numata K."/>
            <person name="Arakawa K."/>
        </authorList>
    </citation>
    <scope>NUCLEOTIDE SEQUENCE</scope>
</reference>
<accession>A0A8X7C9L9</accession>
<name>A0A8X7C9L9_9ARAC</name>
<dbReference type="OrthoDB" id="10549451at2759"/>
<organism evidence="1 2">
    <name type="scientific">Trichonephila inaurata madagascariensis</name>
    <dbReference type="NCBI Taxonomy" id="2747483"/>
    <lineage>
        <taxon>Eukaryota</taxon>
        <taxon>Metazoa</taxon>
        <taxon>Ecdysozoa</taxon>
        <taxon>Arthropoda</taxon>
        <taxon>Chelicerata</taxon>
        <taxon>Arachnida</taxon>
        <taxon>Araneae</taxon>
        <taxon>Araneomorphae</taxon>
        <taxon>Entelegynae</taxon>
        <taxon>Araneoidea</taxon>
        <taxon>Nephilidae</taxon>
        <taxon>Trichonephila</taxon>
        <taxon>Trichonephila inaurata</taxon>
    </lineage>
</organism>
<proteinExistence type="predicted"/>
<protein>
    <submittedName>
        <fullName evidence="1">Uncharacterized protein</fullName>
    </submittedName>
</protein>
<sequence>MTKRVYDYLSTTFVAVLILCHESDRPRGYESFQTKKNHLAGEEAFCVDFCISKSSLPRRAGSRLSKINFYLIVFAKIMCFLWRSPNEPNAHKYCCEVLLRSPNIFFTTNLISPILYAK</sequence>
<comment type="caution">
    <text evidence="1">The sequence shown here is derived from an EMBL/GenBank/DDBJ whole genome shotgun (WGS) entry which is preliminary data.</text>
</comment>
<dbReference type="Proteomes" id="UP000886998">
    <property type="component" value="Unassembled WGS sequence"/>
</dbReference>
<keyword evidence="2" id="KW-1185">Reference proteome</keyword>
<evidence type="ECO:0000313" key="2">
    <source>
        <dbReference type="Proteomes" id="UP000886998"/>
    </source>
</evidence>
<dbReference type="AlphaFoldDB" id="A0A8X7C9L9"/>